<evidence type="ECO:0000259" key="12">
    <source>
        <dbReference type="PROSITE" id="PS51166"/>
    </source>
</evidence>
<dbReference type="PANTHER" id="PTHR47453">
    <property type="entry name" value="PHOSPHOGLUCAN, WATER DIKINASE, CHLOROPLASTIC"/>
    <property type="match status" value="1"/>
</dbReference>
<keyword evidence="5" id="KW-0479">Metal-binding</keyword>
<dbReference type="PANTHER" id="PTHR47453:SF1">
    <property type="entry name" value="PHOSPHOGLUCAN, WATER DIKINASE, CHLOROPLASTIC"/>
    <property type="match status" value="1"/>
</dbReference>
<dbReference type="SMART" id="SM01065">
    <property type="entry name" value="CBM_2"/>
    <property type="match status" value="1"/>
</dbReference>
<evidence type="ECO:0000256" key="6">
    <source>
        <dbReference type="ARBA" id="ARBA00022741"/>
    </source>
</evidence>
<feature type="domain" description="CBM20" evidence="12">
    <location>
        <begin position="67"/>
        <end position="168"/>
    </location>
</feature>
<dbReference type="InterPro" id="IPR013784">
    <property type="entry name" value="Carb-bd-like_fold"/>
</dbReference>
<comment type="subunit">
    <text evidence="3">Homodimer.</text>
</comment>
<evidence type="ECO:0000256" key="11">
    <source>
        <dbReference type="SAM" id="MobiDB-lite"/>
    </source>
</evidence>
<evidence type="ECO:0000256" key="4">
    <source>
        <dbReference type="ARBA" id="ARBA00022679"/>
    </source>
</evidence>
<dbReference type="STRING" id="4540.A0A3L6R5C5"/>
<organism evidence="13 14">
    <name type="scientific">Panicum miliaceum</name>
    <name type="common">Proso millet</name>
    <name type="synonym">Broomcorn millet</name>
    <dbReference type="NCBI Taxonomy" id="4540"/>
    <lineage>
        <taxon>Eukaryota</taxon>
        <taxon>Viridiplantae</taxon>
        <taxon>Streptophyta</taxon>
        <taxon>Embryophyta</taxon>
        <taxon>Tracheophyta</taxon>
        <taxon>Spermatophyta</taxon>
        <taxon>Magnoliopsida</taxon>
        <taxon>Liliopsida</taxon>
        <taxon>Poales</taxon>
        <taxon>Poaceae</taxon>
        <taxon>PACMAD clade</taxon>
        <taxon>Panicoideae</taxon>
        <taxon>Panicodae</taxon>
        <taxon>Paniceae</taxon>
        <taxon>Panicinae</taxon>
        <taxon>Panicum</taxon>
        <taxon>Panicum sect. Panicum</taxon>
    </lineage>
</organism>
<evidence type="ECO:0000256" key="1">
    <source>
        <dbReference type="ARBA" id="ARBA00001946"/>
    </source>
</evidence>
<dbReference type="PROSITE" id="PS51166">
    <property type="entry name" value="CBM20"/>
    <property type="match status" value="1"/>
</dbReference>
<dbReference type="GO" id="GO:0016301">
    <property type="term" value="F:kinase activity"/>
    <property type="evidence" value="ECO:0007669"/>
    <property type="project" value="UniProtKB-KW"/>
</dbReference>
<keyword evidence="8" id="KW-0067">ATP-binding</keyword>
<dbReference type="Pfam" id="PF00686">
    <property type="entry name" value="CBM_20"/>
    <property type="match status" value="1"/>
</dbReference>
<gene>
    <name evidence="13" type="ORF">C2845_PM06G27420</name>
</gene>
<keyword evidence="10" id="KW-0119">Carbohydrate metabolism</keyword>
<evidence type="ECO:0000313" key="14">
    <source>
        <dbReference type="Proteomes" id="UP000275267"/>
    </source>
</evidence>
<proteinExistence type="inferred from homology"/>
<dbReference type="InterPro" id="IPR002192">
    <property type="entry name" value="PPDK_AMP/ATP-bd"/>
</dbReference>
<dbReference type="AlphaFoldDB" id="A0A3L6R5C5"/>
<feature type="compositionally biased region" description="Low complexity" evidence="11">
    <location>
        <begin position="24"/>
        <end position="47"/>
    </location>
</feature>
<dbReference type="InterPro" id="IPR054481">
    <property type="entry name" value="GWD1_pHisD"/>
</dbReference>
<sequence length="1213" mass="131992">MASLRPLDPSLAVAASARPRRGLAAPVPVGGAAGASSVRRRSGVAAPGRRGFSCRAGSPASAAERTKEKKRIKPVQLRVCLDHQVKFGEHVGIIGSTKEVGSWKSQVEMEWTPDGWVCQLDLPGETLLEFKFVIFSKEGKEKIWEDGDNRAVDLPKDGAFDIICHWNRTKEPLDLLGTPEVKLSGGADKVIGKDASVSRNIALEEIGNISVAGDGYLTPELESSKLGGLWQGTDTVFMRSNEHGNKESERKWDTTGLGAVPLKLVEGDKVSRNWWRKLELVRGLVSESVDDQSRLEALTYSAIYLKVFPLAPYCQIPCFEDGGHHRPNKHAEISREIFRVIERIYYGKNTSAQDLLVIRKIHPCLPSFKSEFTASVPLTRIRDIAHRNDIPHELKQEIKHTIQNKLHRNAGPEDLIATEAMLARITKTPGEYSEAFVEQFKIFYSELKDFFNAGSLLEQVQSIKESLSESALEALASFVKTKKNLDQREDAKDLDKNGGIHVLLKTLQSLSSLRSFLMKGLESGLRNDAPDAAIAMRQKWRLCEIGLEDYSFVLLSRYINALEALGGPASLAQGLDRDRNTSIWGDALEALAIGINQVSFSGWKPEECIAIGNELLSWKQKGLSETEGSEDGKYIWALRLKATLDRTRRLTEEYSEALLSIFPEKVEVLGKALGIPENSVRTYTEAEIRAGIIFQVSKLCTVLLKATRAVLGSSVWDVLVPGVAYGALIQVERIVPGSLPSSIKDPVVLVVNKADGDEEVKAAGNNIVGVILLQELPHLSHLGVRARQEKVVFVTCEDDDTIANVRLLEGKRVRLGASSTSVDLSVVSNEDGSAAISSDPSSGGNLFARELPEEFSPPLAIDMSLDVFKPKSYTSGVNVMSGVLELSEASIESSGAKAAACGTLSVLASLSNKVYNDQGIPVAFRVPAGAVIPFGSMEDSLKKSGSLESYTKLVERIEAAQIENGELDSLSSELQAMVSLLSPSKEIIESLKNTFDQNVRLIVRSTANVEDLAGMSAAGLYESIPNVSLSDPSSFGAAVGQVWASLYTRRAVLSRRAAGVPQKDAKMAILVQEMLQPDLSFVLHTVSPSDHDPKLVEAEVAPGLGETLASGTRGTPWRLSCDKFDGRVTTLAFANFSEEMVVLTSGPADGEVVRLTVDYSKKPLSVDATFRGQFGQRLAAIGQYLEQKFGSAQDVEGCLVGKDIFIVQSRPQP</sequence>
<keyword evidence="14" id="KW-1185">Reference proteome</keyword>
<reference evidence="14" key="1">
    <citation type="journal article" date="2019" name="Nat. Commun.">
        <title>The genome of broomcorn millet.</title>
        <authorList>
            <person name="Zou C."/>
            <person name="Miki D."/>
            <person name="Li D."/>
            <person name="Tang Q."/>
            <person name="Xiao L."/>
            <person name="Rajput S."/>
            <person name="Deng P."/>
            <person name="Jia W."/>
            <person name="Huang R."/>
            <person name="Zhang M."/>
            <person name="Sun Y."/>
            <person name="Hu J."/>
            <person name="Fu X."/>
            <person name="Schnable P.S."/>
            <person name="Li F."/>
            <person name="Zhang H."/>
            <person name="Feng B."/>
            <person name="Zhu X."/>
            <person name="Liu R."/>
            <person name="Schnable J.C."/>
            <person name="Zhu J.-K."/>
            <person name="Zhang H."/>
        </authorList>
    </citation>
    <scope>NUCLEOTIDE SEQUENCE [LARGE SCALE GENOMIC DNA]</scope>
</reference>
<evidence type="ECO:0000256" key="7">
    <source>
        <dbReference type="ARBA" id="ARBA00022777"/>
    </source>
</evidence>
<dbReference type="Gene3D" id="3.30.1490.20">
    <property type="entry name" value="ATP-grasp fold, A domain"/>
    <property type="match status" value="1"/>
</dbReference>
<dbReference type="Gene3D" id="2.60.40.10">
    <property type="entry name" value="Immunoglobulins"/>
    <property type="match status" value="1"/>
</dbReference>
<dbReference type="Pfam" id="PF22973">
    <property type="entry name" value="GWD1_pHisD"/>
    <property type="match status" value="1"/>
</dbReference>
<dbReference type="InterPro" id="IPR002044">
    <property type="entry name" value="CBM20"/>
</dbReference>
<keyword evidence="6" id="KW-0547">Nucleotide-binding</keyword>
<dbReference type="InterPro" id="IPR013815">
    <property type="entry name" value="ATP_grasp_subdomain_1"/>
</dbReference>
<dbReference type="OrthoDB" id="6123450at2759"/>
<evidence type="ECO:0000256" key="9">
    <source>
        <dbReference type="ARBA" id="ARBA00022842"/>
    </source>
</evidence>
<feature type="region of interest" description="Disordered" evidence="11">
    <location>
        <begin position="23"/>
        <end position="68"/>
    </location>
</feature>
<dbReference type="SUPFAM" id="SSF56059">
    <property type="entry name" value="Glutathione synthetase ATP-binding domain-like"/>
    <property type="match status" value="1"/>
</dbReference>
<keyword evidence="4" id="KW-0808">Transferase</keyword>
<evidence type="ECO:0000256" key="10">
    <source>
        <dbReference type="ARBA" id="ARBA00023277"/>
    </source>
</evidence>
<dbReference type="EMBL" id="PQIB02000009">
    <property type="protein sequence ID" value="RLM97988.1"/>
    <property type="molecule type" value="Genomic_DNA"/>
</dbReference>
<dbReference type="GO" id="GO:0005524">
    <property type="term" value="F:ATP binding"/>
    <property type="evidence" value="ECO:0007669"/>
    <property type="project" value="UniProtKB-KW"/>
</dbReference>
<comment type="cofactor">
    <cofactor evidence="1">
        <name>Mg(2+)</name>
        <dbReference type="ChEBI" id="CHEBI:18420"/>
    </cofactor>
</comment>
<comment type="caution">
    <text evidence="13">The sequence shown here is derived from an EMBL/GenBank/DDBJ whole genome shotgun (WGS) entry which is preliminary data.</text>
</comment>
<dbReference type="InterPro" id="IPR013783">
    <property type="entry name" value="Ig-like_fold"/>
</dbReference>
<keyword evidence="9" id="KW-0460">Magnesium</keyword>
<evidence type="ECO:0000256" key="8">
    <source>
        <dbReference type="ARBA" id="ARBA00022840"/>
    </source>
</evidence>
<name>A0A3L6R5C5_PANMI</name>
<dbReference type="GO" id="GO:2001070">
    <property type="term" value="F:starch binding"/>
    <property type="evidence" value="ECO:0007669"/>
    <property type="project" value="InterPro"/>
</dbReference>
<keyword evidence="7" id="KW-0418">Kinase</keyword>
<dbReference type="GO" id="GO:0046872">
    <property type="term" value="F:metal ion binding"/>
    <property type="evidence" value="ECO:0007669"/>
    <property type="project" value="UniProtKB-KW"/>
</dbReference>
<comment type="similarity">
    <text evidence="2">Belongs to the PEP-utilizing enzyme family.</text>
</comment>
<accession>A0A3L6R5C5</accession>
<evidence type="ECO:0000256" key="2">
    <source>
        <dbReference type="ARBA" id="ARBA00007837"/>
    </source>
</evidence>
<evidence type="ECO:0000256" key="3">
    <source>
        <dbReference type="ARBA" id="ARBA00011738"/>
    </source>
</evidence>
<evidence type="ECO:0000256" key="5">
    <source>
        <dbReference type="ARBA" id="ARBA00022723"/>
    </source>
</evidence>
<protein>
    <submittedName>
        <fullName evidence="13">Phosphoglucan, water dikinase, chloroplastic</fullName>
    </submittedName>
</protein>
<dbReference type="Gene3D" id="3.30.470.20">
    <property type="entry name" value="ATP-grasp fold, B domain"/>
    <property type="match status" value="1"/>
</dbReference>
<dbReference type="Pfam" id="PF01326">
    <property type="entry name" value="PPDK_N"/>
    <property type="match status" value="1"/>
</dbReference>
<evidence type="ECO:0000313" key="13">
    <source>
        <dbReference type="EMBL" id="RLM97988.1"/>
    </source>
</evidence>
<dbReference type="Proteomes" id="UP000275267">
    <property type="component" value="Unassembled WGS sequence"/>
</dbReference>
<dbReference type="SUPFAM" id="SSF49452">
    <property type="entry name" value="Starch-binding domain-like"/>
    <property type="match status" value="1"/>
</dbReference>